<dbReference type="PaxDb" id="8022-A0A060WWE6"/>
<sequence>MHRYVSVNVIFCLHYFTSGLYMVDDLVYLILSSFKQLRLGSRSTATGGYSVCFSRNMVRMMGLLSVSVVPLRNGVQAWGRGCTTIPAAFRYSNVSALSKCSTLKRINPMGLNQCIYTLARLLSSSPPRGFEKFFPKSEDTPGVNKSSEETGGMTDGLYPVSLLAHC</sequence>
<dbReference type="AlphaFoldDB" id="A0A060WWE6"/>
<reference evidence="3" key="1">
    <citation type="journal article" date="2014" name="Nat. Commun.">
        <title>The rainbow trout genome provides novel insights into evolution after whole-genome duplication in vertebrates.</title>
        <authorList>
            <person name="Berthelot C."/>
            <person name="Brunet F."/>
            <person name="Chalopin D."/>
            <person name="Juanchich A."/>
            <person name="Bernard M."/>
            <person name="Noel B."/>
            <person name="Bento P."/>
            <person name="Da Silva C."/>
            <person name="Labadie K."/>
            <person name="Alberti A."/>
            <person name="Aury J.M."/>
            <person name="Louis A."/>
            <person name="Dehais P."/>
            <person name="Bardou P."/>
            <person name="Montfort J."/>
            <person name="Klopp C."/>
            <person name="Cabau C."/>
            <person name="Gaspin C."/>
            <person name="Thorgaard G.H."/>
            <person name="Boussaha M."/>
            <person name="Quillet E."/>
            <person name="Guyomard R."/>
            <person name="Galiana D."/>
            <person name="Bobe J."/>
            <person name="Volff J.N."/>
            <person name="Genet C."/>
            <person name="Wincker P."/>
            <person name="Jaillon O."/>
            <person name="Roest Crollius H."/>
            <person name="Guiguen Y."/>
        </authorList>
    </citation>
    <scope>NUCLEOTIDE SEQUENCE [LARGE SCALE GENOMIC DNA]</scope>
</reference>
<dbReference type="EMBL" id="FR904666">
    <property type="protein sequence ID" value="CDQ69384.1"/>
    <property type="molecule type" value="Genomic_DNA"/>
</dbReference>
<keyword evidence="2" id="KW-1133">Transmembrane helix</keyword>
<dbReference type="STRING" id="8022.A0A060WWE6"/>
<name>A0A060WWE6_ONCMY</name>
<evidence type="ECO:0000256" key="2">
    <source>
        <dbReference type="SAM" id="Phobius"/>
    </source>
</evidence>
<feature type="region of interest" description="Disordered" evidence="1">
    <location>
        <begin position="133"/>
        <end position="154"/>
    </location>
</feature>
<accession>A0A060WWE6</accession>
<keyword evidence="2" id="KW-0472">Membrane</keyword>
<feature type="transmembrane region" description="Helical" evidence="2">
    <location>
        <begin position="6"/>
        <end position="31"/>
    </location>
</feature>
<evidence type="ECO:0000256" key="1">
    <source>
        <dbReference type="SAM" id="MobiDB-lite"/>
    </source>
</evidence>
<reference evidence="3" key="2">
    <citation type="submission" date="2014-03" db="EMBL/GenBank/DDBJ databases">
        <authorList>
            <person name="Genoscope - CEA"/>
        </authorList>
    </citation>
    <scope>NUCLEOTIDE SEQUENCE</scope>
</reference>
<proteinExistence type="predicted"/>
<evidence type="ECO:0000313" key="4">
    <source>
        <dbReference type="Proteomes" id="UP000193380"/>
    </source>
</evidence>
<keyword evidence="2" id="KW-0812">Transmembrane</keyword>
<gene>
    <name evidence="3" type="ORF">GSONMT00058634001</name>
</gene>
<dbReference type="Proteomes" id="UP000193380">
    <property type="component" value="Unassembled WGS sequence"/>
</dbReference>
<evidence type="ECO:0000313" key="3">
    <source>
        <dbReference type="EMBL" id="CDQ69384.1"/>
    </source>
</evidence>
<protein>
    <submittedName>
        <fullName evidence="3">Uncharacterized protein</fullName>
    </submittedName>
</protein>
<organism evidence="3 4">
    <name type="scientific">Oncorhynchus mykiss</name>
    <name type="common">Rainbow trout</name>
    <name type="synonym">Salmo gairdneri</name>
    <dbReference type="NCBI Taxonomy" id="8022"/>
    <lineage>
        <taxon>Eukaryota</taxon>
        <taxon>Metazoa</taxon>
        <taxon>Chordata</taxon>
        <taxon>Craniata</taxon>
        <taxon>Vertebrata</taxon>
        <taxon>Euteleostomi</taxon>
        <taxon>Actinopterygii</taxon>
        <taxon>Neopterygii</taxon>
        <taxon>Teleostei</taxon>
        <taxon>Protacanthopterygii</taxon>
        <taxon>Salmoniformes</taxon>
        <taxon>Salmonidae</taxon>
        <taxon>Salmoninae</taxon>
        <taxon>Oncorhynchus</taxon>
    </lineage>
</organism>